<name>A0A0L0NCZ2_TOLOC</name>
<keyword evidence="3" id="KW-1185">Reference proteome</keyword>
<dbReference type="AlphaFoldDB" id="A0A0L0NCZ2"/>
<organism evidence="2 3">
    <name type="scientific">Tolypocladium ophioglossoides (strain CBS 100239)</name>
    <name type="common">Snaketongue truffleclub</name>
    <name type="synonym">Elaphocordyceps ophioglossoides</name>
    <dbReference type="NCBI Taxonomy" id="1163406"/>
    <lineage>
        <taxon>Eukaryota</taxon>
        <taxon>Fungi</taxon>
        <taxon>Dikarya</taxon>
        <taxon>Ascomycota</taxon>
        <taxon>Pezizomycotina</taxon>
        <taxon>Sordariomycetes</taxon>
        <taxon>Hypocreomycetidae</taxon>
        <taxon>Hypocreales</taxon>
        <taxon>Ophiocordycipitaceae</taxon>
        <taxon>Tolypocladium</taxon>
    </lineage>
</organism>
<comment type="caution">
    <text evidence="2">The sequence shown here is derived from an EMBL/GenBank/DDBJ whole genome shotgun (WGS) entry which is preliminary data.</text>
</comment>
<sequence>MTPDGVIHSKCPHGRLHASTRRASTRCQPKMAASHPCLTKTPAAVGSWRADQPRTHATDGWRAASHTVTGCCRMLPLAAARCDAFGSRIALSRSREGGMNACGRLQEGLEAASYGSMCTSYGVGAFTRTITELLQVDKTSAR</sequence>
<evidence type="ECO:0000313" key="2">
    <source>
        <dbReference type="EMBL" id="KND91931.1"/>
    </source>
</evidence>
<dbReference type="EMBL" id="LFRF01000007">
    <property type="protein sequence ID" value="KND91931.1"/>
    <property type="molecule type" value="Genomic_DNA"/>
</dbReference>
<accession>A0A0L0NCZ2</accession>
<feature type="compositionally biased region" description="Basic residues" evidence="1">
    <location>
        <begin position="10"/>
        <end position="23"/>
    </location>
</feature>
<evidence type="ECO:0000313" key="3">
    <source>
        <dbReference type="Proteomes" id="UP000036947"/>
    </source>
</evidence>
<protein>
    <submittedName>
        <fullName evidence="2">Uncharacterized protein</fullName>
    </submittedName>
</protein>
<evidence type="ECO:0000256" key="1">
    <source>
        <dbReference type="SAM" id="MobiDB-lite"/>
    </source>
</evidence>
<proteinExistence type="predicted"/>
<feature type="region of interest" description="Disordered" evidence="1">
    <location>
        <begin position="1"/>
        <end position="23"/>
    </location>
</feature>
<gene>
    <name evidence="2" type="ORF">TOPH_03453</name>
</gene>
<reference evidence="2 3" key="1">
    <citation type="journal article" date="2015" name="BMC Genomics">
        <title>The genome of the truffle-parasite Tolypocladium ophioglossoides and the evolution of antifungal peptaibiotics.</title>
        <authorList>
            <person name="Quandt C.A."/>
            <person name="Bushley K.E."/>
            <person name="Spatafora J.W."/>
        </authorList>
    </citation>
    <scope>NUCLEOTIDE SEQUENCE [LARGE SCALE GENOMIC DNA]</scope>
    <source>
        <strain evidence="2 3">CBS 100239</strain>
    </source>
</reference>
<dbReference type="Proteomes" id="UP000036947">
    <property type="component" value="Unassembled WGS sequence"/>
</dbReference>